<proteinExistence type="predicted"/>
<dbReference type="InterPro" id="IPR024510">
    <property type="entry name" value="DUF2589"/>
</dbReference>
<dbReference type="OrthoDB" id="1043330at2"/>
<accession>A0A327SDF1</accession>
<name>A0A327SDF1_9SPHI</name>
<evidence type="ECO:0000313" key="2">
    <source>
        <dbReference type="Proteomes" id="UP000249754"/>
    </source>
</evidence>
<protein>
    <submittedName>
        <fullName evidence="1">Uncharacterized protein DUF2589</fullName>
    </submittedName>
</protein>
<organism evidence="1 2">
    <name type="scientific">Pedobacter cryoconitis</name>
    <dbReference type="NCBI Taxonomy" id="188932"/>
    <lineage>
        <taxon>Bacteria</taxon>
        <taxon>Pseudomonadati</taxon>
        <taxon>Bacteroidota</taxon>
        <taxon>Sphingobacteriia</taxon>
        <taxon>Sphingobacteriales</taxon>
        <taxon>Sphingobacteriaceae</taxon>
        <taxon>Pedobacter</taxon>
    </lineage>
</organism>
<dbReference type="Proteomes" id="UP000249754">
    <property type="component" value="Unassembled WGS sequence"/>
</dbReference>
<dbReference type="RefSeq" id="WP_111635144.1">
    <property type="nucleotide sequence ID" value="NZ_QLLR01000022.1"/>
</dbReference>
<sequence length="174" mass="18795">MEEKEHLQNSPQKLSGLITEPLIAAIAANSKMAKAQTDFMLETCFTKDDAGQYKPVMIEMTLTRGVITPGTTENPESTIQNSDTRFSIPLLAIVPLNSLAVNEITLNFDVEIKGVVNEGDKGGEELYGLVSGEKIAGKPILSFAIHTAQLPLPRGVNMLIEAFSQSISPVNLPQ</sequence>
<evidence type="ECO:0000313" key="1">
    <source>
        <dbReference type="EMBL" id="RAJ26921.1"/>
    </source>
</evidence>
<reference evidence="1 2" key="1">
    <citation type="submission" date="2018-06" db="EMBL/GenBank/DDBJ databases">
        <title>Genomic Encyclopedia of Archaeal and Bacterial Type Strains, Phase II (KMG-II): from individual species to whole genera.</title>
        <authorList>
            <person name="Goeker M."/>
        </authorList>
    </citation>
    <scope>NUCLEOTIDE SEQUENCE [LARGE SCALE GENOMIC DNA]</scope>
    <source>
        <strain evidence="1 2">DSM 14825</strain>
    </source>
</reference>
<comment type="caution">
    <text evidence="1">The sequence shown here is derived from an EMBL/GenBank/DDBJ whole genome shotgun (WGS) entry which is preliminary data.</text>
</comment>
<dbReference type="EMBL" id="QLLR01000022">
    <property type="protein sequence ID" value="RAJ26921.1"/>
    <property type="molecule type" value="Genomic_DNA"/>
</dbReference>
<gene>
    <name evidence="1" type="ORF">LY11_03747</name>
</gene>
<dbReference type="AlphaFoldDB" id="A0A327SDF1"/>
<dbReference type="Pfam" id="PF11655">
    <property type="entry name" value="DUF2589"/>
    <property type="match status" value="1"/>
</dbReference>